<name>A0A0L0S3S2_ALLM3</name>
<protein>
    <recommendedName>
        <fullName evidence="3">NmrA-like domain-containing protein</fullName>
    </recommendedName>
</protein>
<reference evidence="1 2" key="1">
    <citation type="submission" date="2009-11" db="EMBL/GenBank/DDBJ databases">
        <title>Annotation of Allomyces macrogynus ATCC 38327.</title>
        <authorList>
            <consortium name="The Broad Institute Genome Sequencing Platform"/>
            <person name="Russ C."/>
            <person name="Cuomo C."/>
            <person name="Burger G."/>
            <person name="Gray M.W."/>
            <person name="Holland P.W.H."/>
            <person name="King N."/>
            <person name="Lang F.B.F."/>
            <person name="Roger A.J."/>
            <person name="Ruiz-Trillo I."/>
            <person name="Young S.K."/>
            <person name="Zeng Q."/>
            <person name="Gargeya S."/>
            <person name="Fitzgerald M."/>
            <person name="Haas B."/>
            <person name="Abouelleil A."/>
            <person name="Alvarado L."/>
            <person name="Arachchi H.M."/>
            <person name="Berlin A."/>
            <person name="Chapman S.B."/>
            <person name="Gearin G."/>
            <person name="Goldberg J."/>
            <person name="Griggs A."/>
            <person name="Gujja S."/>
            <person name="Hansen M."/>
            <person name="Heiman D."/>
            <person name="Howarth C."/>
            <person name="Larimer J."/>
            <person name="Lui A."/>
            <person name="MacDonald P.J.P."/>
            <person name="McCowen C."/>
            <person name="Montmayeur A."/>
            <person name="Murphy C."/>
            <person name="Neiman D."/>
            <person name="Pearson M."/>
            <person name="Priest M."/>
            <person name="Roberts A."/>
            <person name="Saif S."/>
            <person name="Shea T."/>
            <person name="Sisk P."/>
            <person name="Stolte C."/>
            <person name="Sykes S."/>
            <person name="Wortman J."/>
            <person name="Nusbaum C."/>
            <person name="Birren B."/>
        </authorList>
    </citation>
    <scope>NUCLEOTIDE SEQUENCE [LARGE SCALE GENOMIC DNA]</scope>
    <source>
        <strain evidence="1 2">ATCC 38327</strain>
    </source>
</reference>
<dbReference type="eggNOG" id="ENOG502QWD2">
    <property type="taxonomic scope" value="Eukaryota"/>
</dbReference>
<dbReference type="SUPFAM" id="SSF51735">
    <property type="entry name" value="NAD(P)-binding Rossmann-fold domains"/>
    <property type="match status" value="1"/>
</dbReference>
<evidence type="ECO:0008006" key="3">
    <source>
        <dbReference type="Google" id="ProtNLM"/>
    </source>
</evidence>
<dbReference type="PANTHER" id="PTHR43162:SF1">
    <property type="entry name" value="PRESTALK A DIFFERENTIATION PROTEIN A"/>
    <property type="match status" value="1"/>
</dbReference>
<dbReference type="InterPro" id="IPR036291">
    <property type="entry name" value="NAD(P)-bd_dom_sf"/>
</dbReference>
<dbReference type="OrthoDB" id="10254221at2759"/>
<dbReference type="OMA" id="CNDAANH"/>
<sequence>MLALVPPTTADKFEIANQWLQAATEAGVKNAVLLSWAGCNDAANHPSLCKFCDLEKAFNNASSIDNKAIVRAGFYAQNVLTYAKQIVHDHCLPAPTGDGKWAPLDAETLGKAMMIMLVESPMRATFRGQTLTFTGTESMSAAGMAATLAKAMKTNVQFKNVTRDEAKALLKQSPAMSDAEIGALLDQYDLIQQGKMNFVSNDMEKVLDIKHPSLEEVITRDMDKFKAMAEQQPMAA</sequence>
<dbReference type="InterPro" id="IPR051604">
    <property type="entry name" value="Ergot_Alk_Oxidoreductase"/>
</dbReference>
<reference evidence="2" key="2">
    <citation type="submission" date="2009-11" db="EMBL/GenBank/DDBJ databases">
        <title>The Genome Sequence of Allomyces macrogynus strain ATCC 38327.</title>
        <authorList>
            <consortium name="The Broad Institute Genome Sequencing Platform"/>
            <person name="Russ C."/>
            <person name="Cuomo C."/>
            <person name="Shea T."/>
            <person name="Young S.K."/>
            <person name="Zeng Q."/>
            <person name="Koehrsen M."/>
            <person name="Haas B."/>
            <person name="Borodovsky M."/>
            <person name="Guigo R."/>
            <person name="Alvarado L."/>
            <person name="Berlin A."/>
            <person name="Borenstein D."/>
            <person name="Chen Z."/>
            <person name="Engels R."/>
            <person name="Freedman E."/>
            <person name="Gellesch M."/>
            <person name="Goldberg J."/>
            <person name="Griggs A."/>
            <person name="Gujja S."/>
            <person name="Heiman D."/>
            <person name="Hepburn T."/>
            <person name="Howarth C."/>
            <person name="Jen D."/>
            <person name="Larson L."/>
            <person name="Lewis B."/>
            <person name="Mehta T."/>
            <person name="Park D."/>
            <person name="Pearson M."/>
            <person name="Roberts A."/>
            <person name="Saif S."/>
            <person name="Shenoy N."/>
            <person name="Sisk P."/>
            <person name="Stolte C."/>
            <person name="Sykes S."/>
            <person name="Walk T."/>
            <person name="White J."/>
            <person name="Yandava C."/>
            <person name="Burger G."/>
            <person name="Gray M.W."/>
            <person name="Holland P.W.H."/>
            <person name="King N."/>
            <person name="Lang F.B.F."/>
            <person name="Roger A.J."/>
            <person name="Ruiz-Trillo I."/>
            <person name="Lander E."/>
            <person name="Nusbaum C."/>
        </authorList>
    </citation>
    <scope>NUCLEOTIDE SEQUENCE [LARGE SCALE GENOMIC DNA]</scope>
    <source>
        <strain evidence="2">ATCC 38327</strain>
    </source>
</reference>
<dbReference type="Gene3D" id="3.90.25.10">
    <property type="entry name" value="UDP-galactose 4-epimerase, domain 1"/>
    <property type="match status" value="1"/>
</dbReference>
<gene>
    <name evidence="1" type="ORF">AMAG_18013</name>
</gene>
<organism evidence="1 2">
    <name type="scientific">Allomyces macrogynus (strain ATCC 38327)</name>
    <name type="common">Allomyces javanicus var. macrogynus</name>
    <dbReference type="NCBI Taxonomy" id="578462"/>
    <lineage>
        <taxon>Eukaryota</taxon>
        <taxon>Fungi</taxon>
        <taxon>Fungi incertae sedis</taxon>
        <taxon>Blastocladiomycota</taxon>
        <taxon>Blastocladiomycetes</taxon>
        <taxon>Blastocladiales</taxon>
        <taxon>Blastocladiaceae</taxon>
        <taxon>Allomyces</taxon>
    </lineage>
</organism>
<evidence type="ECO:0000313" key="1">
    <source>
        <dbReference type="EMBL" id="KNE57197.1"/>
    </source>
</evidence>
<keyword evidence="2" id="KW-1185">Reference proteome</keyword>
<dbReference type="VEuPathDB" id="FungiDB:AMAG_18013"/>
<proteinExistence type="predicted"/>
<dbReference type="Gene3D" id="3.40.50.720">
    <property type="entry name" value="NAD(P)-binding Rossmann-like Domain"/>
    <property type="match status" value="1"/>
</dbReference>
<dbReference type="AlphaFoldDB" id="A0A0L0S3S2"/>
<dbReference type="Proteomes" id="UP000054350">
    <property type="component" value="Unassembled WGS sequence"/>
</dbReference>
<accession>A0A0L0S3S2</accession>
<dbReference type="PANTHER" id="PTHR43162">
    <property type="match status" value="1"/>
</dbReference>
<dbReference type="EMBL" id="GG745331">
    <property type="protein sequence ID" value="KNE57197.1"/>
    <property type="molecule type" value="Genomic_DNA"/>
</dbReference>
<evidence type="ECO:0000313" key="2">
    <source>
        <dbReference type="Proteomes" id="UP000054350"/>
    </source>
</evidence>
<dbReference type="STRING" id="578462.A0A0L0S3S2"/>